<comment type="subcellular location">
    <subcellularLocation>
        <location evidence="1 7">Cell membrane</location>
        <topology evidence="1 7">Multi-pass membrane protein</topology>
    </subcellularLocation>
</comment>
<organism evidence="9 10">
    <name type="scientific">Hathewaya limosa</name>
    <name type="common">Clostridium limosum</name>
    <dbReference type="NCBI Taxonomy" id="1536"/>
    <lineage>
        <taxon>Bacteria</taxon>
        <taxon>Bacillati</taxon>
        <taxon>Bacillota</taxon>
        <taxon>Clostridia</taxon>
        <taxon>Eubacteriales</taxon>
        <taxon>Clostridiaceae</taxon>
        <taxon>Hathewaya</taxon>
    </lineage>
</organism>
<evidence type="ECO:0000256" key="4">
    <source>
        <dbReference type="ARBA" id="ARBA00022692"/>
    </source>
</evidence>
<keyword evidence="5 7" id="KW-1133">Transmembrane helix</keyword>
<feature type="domain" description="ABC transmembrane type-1" evidence="8">
    <location>
        <begin position="48"/>
        <end position="228"/>
    </location>
</feature>
<evidence type="ECO:0000313" key="9">
    <source>
        <dbReference type="EMBL" id="MDQ0480949.1"/>
    </source>
</evidence>
<comment type="similarity">
    <text evidence="7">Belongs to the binding-protein-dependent transport system permease family.</text>
</comment>
<evidence type="ECO:0000313" key="10">
    <source>
        <dbReference type="Proteomes" id="UP001224418"/>
    </source>
</evidence>
<dbReference type="SUPFAM" id="SSF161098">
    <property type="entry name" value="MetI-like"/>
    <property type="match status" value="1"/>
</dbReference>
<reference evidence="9 10" key="1">
    <citation type="submission" date="2023-07" db="EMBL/GenBank/DDBJ databases">
        <title>Genomic Encyclopedia of Type Strains, Phase IV (KMG-IV): sequencing the most valuable type-strain genomes for metagenomic binning, comparative biology and taxonomic classification.</title>
        <authorList>
            <person name="Goeker M."/>
        </authorList>
    </citation>
    <scope>NUCLEOTIDE SEQUENCE [LARGE SCALE GENOMIC DNA]</scope>
    <source>
        <strain evidence="9 10">DSM 1400</strain>
    </source>
</reference>
<proteinExistence type="inferred from homology"/>
<evidence type="ECO:0000256" key="3">
    <source>
        <dbReference type="ARBA" id="ARBA00022475"/>
    </source>
</evidence>
<feature type="transmembrane region" description="Helical" evidence="7">
    <location>
        <begin position="209"/>
        <end position="228"/>
    </location>
</feature>
<evidence type="ECO:0000256" key="7">
    <source>
        <dbReference type="RuleBase" id="RU363032"/>
    </source>
</evidence>
<comment type="caution">
    <text evidence="9">The sequence shown here is derived from an EMBL/GenBank/DDBJ whole genome shotgun (WGS) entry which is preliminary data.</text>
</comment>
<evidence type="ECO:0000256" key="5">
    <source>
        <dbReference type="ARBA" id="ARBA00022989"/>
    </source>
</evidence>
<keyword evidence="10" id="KW-1185">Reference proteome</keyword>
<dbReference type="PROSITE" id="PS50928">
    <property type="entry name" value="ABC_TM1"/>
    <property type="match status" value="1"/>
</dbReference>
<dbReference type="Gene3D" id="1.10.3720.10">
    <property type="entry name" value="MetI-like"/>
    <property type="match status" value="1"/>
</dbReference>
<keyword evidence="4 7" id="KW-0812">Transmembrane</keyword>
<feature type="transmembrane region" description="Helical" evidence="7">
    <location>
        <begin position="114"/>
        <end position="133"/>
    </location>
</feature>
<dbReference type="PANTHER" id="PTHR30151:SF0">
    <property type="entry name" value="ABC TRANSPORTER PERMEASE PROTEIN MJ0413-RELATED"/>
    <property type="match status" value="1"/>
</dbReference>
<name>A0ABU0JV18_HATLI</name>
<feature type="transmembrane region" description="Helical" evidence="7">
    <location>
        <begin position="177"/>
        <end position="197"/>
    </location>
</feature>
<dbReference type="RefSeq" id="WP_307357287.1">
    <property type="nucleotide sequence ID" value="NZ_BAAACJ010000048.1"/>
</dbReference>
<keyword evidence="3" id="KW-1003">Cell membrane</keyword>
<dbReference type="EMBL" id="JAUSWN010000036">
    <property type="protein sequence ID" value="MDQ0480949.1"/>
    <property type="molecule type" value="Genomic_DNA"/>
</dbReference>
<evidence type="ECO:0000256" key="1">
    <source>
        <dbReference type="ARBA" id="ARBA00004651"/>
    </source>
</evidence>
<dbReference type="Pfam" id="PF00528">
    <property type="entry name" value="BPD_transp_1"/>
    <property type="match status" value="1"/>
</dbReference>
<dbReference type="CDD" id="cd06261">
    <property type="entry name" value="TM_PBP2"/>
    <property type="match status" value="1"/>
</dbReference>
<dbReference type="InterPro" id="IPR035906">
    <property type="entry name" value="MetI-like_sf"/>
</dbReference>
<feature type="transmembrane region" description="Helical" evidence="7">
    <location>
        <begin position="47"/>
        <end position="73"/>
    </location>
</feature>
<keyword evidence="6 7" id="KW-0472">Membrane</keyword>
<accession>A0ABU0JV18</accession>
<keyword evidence="2 7" id="KW-0813">Transport</keyword>
<dbReference type="InterPro" id="IPR000515">
    <property type="entry name" value="MetI-like"/>
</dbReference>
<sequence length="247" mass="27513">MVILLIIVFLWILGSNLSWWSIAILPTPKMVIGTFYNMFIDGSLFTSIGISILRIFIGFIITFLVAIPLGIFFGLNPKIYKKFNLLLEMLRHIPPLALIPLIILWFGIGEKSKVIIIILASFFPLFMNTLDGVKNCDQKLIEVGKTLNFSKDEIFMKILIPCAFPNIILGIKLALGYSWRAIIGAEMIAASSGIGYLILDGQELSRPDVVMVGIILIGSLGLLTDYIFERFTKGLRNSKGNIENNGI</sequence>
<dbReference type="PANTHER" id="PTHR30151">
    <property type="entry name" value="ALKANE SULFONATE ABC TRANSPORTER-RELATED, MEMBRANE SUBUNIT"/>
    <property type="match status" value="1"/>
</dbReference>
<evidence type="ECO:0000256" key="2">
    <source>
        <dbReference type="ARBA" id="ARBA00022448"/>
    </source>
</evidence>
<evidence type="ECO:0000259" key="8">
    <source>
        <dbReference type="PROSITE" id="PS50928"/>
    </source>
</evidence>
<gene>
    <name evidence="9" type="ORF">QOZ93_002700</name>
</gene>
<dbReference type="Proteomes" id="UP001224418">
    <property type="component" value="Unassembled WGS sequence"/>
</dbReference>
<evidence type="ECO:0000256" key="6">
    <source>
        <dbReference type="ARBA" id="ARBA00023136"/>
    </source>
</evidence>
<feature type="transmembrane region" description="Helical" evidence="7">
    <location>
        <begin position="85"/>
        <end position="108"/>
    </location>
</feature>
<protein>
    <submittedName>
        <fullName evidence="9">Sulfonate transport system permease protein</fullName>
    </submittedName>
</protein>
<feature type="transmembrane region" description="Helical" evidence="7">
    <location>
        <begin position="154"/>
        <end position="171"/>
    </location>
</feature>